<reference evidence="3 4" key="1">
    <citation type="submission" date="2020-11" db="EMBL/GenBank/DDBJ databases">
        <title>Carbohydrate-dependent, anaerobic sulfur respiration: A novel catabolism in halophilic archaea.</title>
        <authorList>
            <person name="Sorokin D.Y."/>
            <person name="Messina E."/>
            <person name="Smedile F."/>
            <person name="La Cono V."/>
            <person name="Hallsworth J.E."/>
            <person name="Yakimov M.M."/>
        </authorList>
    </citation>
    <scope>NUCLEOTIDE SEQUENCE [LARGE SCALE GENOMIC DNA]</scope>
    <source>
        <strain evidence="3 4">HSR-Est</strain>
    </source>
</reference>
<dbReference type="InterPro" id="IPR055170">
    <property type="entry name" value="GFO_IDH_MocA-like_dom"/>
</dbReference>
<keyword evidence="1" id="KW-0560">Oxidoreductase</keyword>
<keyword evidence="4" id="KW-1185">Reference proteome</keyword>
<dbReference type="PANTHER" id="PTHR22604:SF105">
    <property type="entry name" value="TRANS-1,2-DIHYDROBENZENE-1,2-DIOL DEHYDROGENASE"/>
    <property type="match status" value="1"/>
</dbReference>
<dbReference type="EMBL" id="CP064791">
    <property type="protein sequence ID" value="QSG15905.1"/>
    <property type="molecule type" value="Genomic_DNA"/>
</dbReference>
<gene>
    <name evidence="3" type="primary">mviM5</name>
    <name evidence="3" type="ORF">HSEST_2394</name>
</gene>
<dbReference type="Gene3D" id="3.30.360.10">
    <property type="entry name" value="Dihydrodipicolinate Reductase, domain 2"/>
    <property type="match status" value="1"/>
</dbReference>
<dbReference type="Pfam" id="PF22725">
    <property type="entry name" value="GFO_IDH_MocA_C3"/>
    <property type="match status" value="1"/>
</dbReference>
<protein>
    <submittedName>
        <fullName evidence="3">Putative dehydrogenase</fullName>
    </submittedName>
</protein>
<organism evidence="3 4">
    <name type="scientific">Halapricum desulfuricans</name>
    <dbReference type="NCBI Taxonomy" id="2841257"/>
    <lineage>
        <taxon>Archaea</taxon>
        <taxon>Methanobacteriati</taxon>
        <taxon>Methanobacteriota</taxon>
        <taxon>Stenosarchaea group</taxon>
        <taxon>Halobacteria</taxon>
        <taxon>Halobacteriales</taxon>
        <taxon>Haloarculaceae</taxon>
        <taxon>Halapricum</taxon>
    </lineage>
</organism>
<dbReference type="InterPro" id="IPR050984">
    <property type="entry name" value="Gfo/Idh/MocA_domain"/>
</dbReference>
<dbReference type="Proteomes" id="UP000663292">
    <property type="component" value="Chromosome"/>
</dbReference>
<evidence type="ECO:0000313" key="4">
    <source>
        <dbReference type="Proteomes" id="UP000663292"/>
    </source>
</evidence>
<evidence type="ECO:0000313" key="3">
    <source>
        <dbReference type="EMBL" id="QSG15905.1"/>
    </source>
</evidence>
<evidence type="ECO:0000256" key="1">
    <source>
        <dbReference type="ARBA" id="ARBA00023002"/>
    </source>
</evidence>
<dbReference type="GO" id="GO:0016491">
    <property type="term" value="F:oxidoreductase activity"/>
    <property type="evidence" value="ECO:0007669"/>
    <property type="project" value="UniProtKB-KW"/>
</dbReference>
<dbReference type="SUPFAM" id="SSF55347">
    <property type="entry name" value="Glyceraldehyde-3-phosphate dehydrogenase-like, C-terminal domain"/>
    <property type="match status" value="1"/>
</dbReference>
<dbReference type="PANTHER" id="PTHR22604">
    <property type="entry name" value="OXIDOREDUCTASES"/>
    <property type="match status" value="1"/>
</dbReference>
<feature type="domain" description="GFO/IDH/MocA-like oxidoreductase" evidence="2">
    <location>
        <begin position="1"/>
        <end position="125"/>
    </location>
</feature>
<proteinExistence type="predicted"/>
<accession>A0A897NWG1</accession>
<sequence>MRRLKELLRGDFIGDVLHIHGTMSQSMLGELSEETDQWRLDPDLSGGCALMDIGIYPLNTTRFILEADPTEVYGHTRSEHDPFEAVDEHATFQLRFPDGVRALCSVSQNAQHASRLEITGTDGQLLLDPAFYEREDRELTLVRDGVESEIEFDPVHQLEEEFAYFGHHLLTDTNFVSIRDRHCQKSRFDDICGDTSPISCTPILTSIRHVPLSGKTESAYLAPNPTRARQRCT</sequence>
<dbReference type="AlphaFoldDB" id="A0A897NWG1"/>
<name>A0A897NWG1_9EURY</name>
<evidence type="ECO:0000259" key="2">
    <source>
        <dbReference type="Pfam" id="PF22725"/>
    </source>
</evidence>